<protein>
    <submittedName>
        <fullName evidence="2">Uncharacterized protein</fullName>
    </submittedName>
</protein>
<evidence type="ECO:0000313" key="3">
    <source>
        <dbReference type="Proteomes" id="UP001498771"/>
    </source>
</evidence>
<dbReference type="RefSeq" id="XP_064765848.1">
    <property type="nucleotide sequence ID" value="XM_064915559.1"/>
</dbReference>
<feature type="compositionally biased region" description="Polar residues" evidence="1">
    <location>
        <begin position="214"/>
        <end position="227"/>
    </location>
</feature>
<dbReference type="Proteomes" id="UP001498771">
    <property type="component" value="Unassembled WGS sequence"/>
</dbReference>
<sequence length="497" mass="55132">MDDSSVDDDLSSSTHVANNQRPALPRFVPRATQSDQSADLPARPPARPLKRRKADDSRTDDLTFMISSDDIVEDHEDVYMRSETLRYSPASSLQEDFDPVDTRASVSNTIVQNPTDLRRPIFRPAKSIPDADIYQPDTLSSSQETFHEQDLPRRSSLDEDQLESSLSNPTVDKDNIEEYDSDRLDDSSDMTFTPPKIGITPRKPGPSPLRVFSPDQSPSRTDQSAKPTSPPEDTPPRKRSRALLSANALSTLIQGRQRISSLSDSPLPSSHCLSLTPSTPRRPLAATAGQTSTPMLSHSIANLVRANIMKLQSDVKLNAITDRNLSTAAAETKSIRNLSTAAAETKSTRKQPTSIGYELWRVVRENLGYAHGIKSYAGFTFVRLTPHHHQQPAVWALLFNVGDNISSDLGGYDYATTSSTTTESLTGLMLRNKSLYRDSVVKLYKPIWYIELSDTDVVALHHARFDAVSAQSDPDDSYINDTSSNRVLVCIKWKMET</sequence>
<feature type="region of interest" description="Disordered" evidence="1">
    <location>
        <begin position="1"/>
        <end position="61"/>
    </location>
</feature>
<feature type="compositionally biased region" description="Basic and acidic residues" evidence="1">
    <location>
        <begin position="171"/>
        <end position="186"/>
    </location>
</feature>
<feature type="region of interest" description="Disordered" evidence="1">
    <location>
        <begin position="260"/>
        <end position="293"/>
    </location>
</feature>
<evidence type="ECO:0000313" key="2">
    <source>
        <dbReference type="EMBL" id="KAK7202815.1"/>
    </source>
</evidence>
<proteinExistence type="predicted"/>
<accession>A0ABR1EYZ8</accession>
<evidence type="ECO:0000256" key="1">
    <source>
        <dbReference type="SAM" id="MobiDB-lite"/>
    </source>
</evidence>
<gene>
    <name evidence="2" type="ORF">BZA70DRAFT_94313</name>
</gene>
<dbReference type="EMBL" id="JBBJBU010000015">
    <property type="protein sequence ID" value="KAK7202815.1"/>
    <property type="molecule type" value="Genomic_DNA"/>
</dbReference>
<feature type="compositionally biased region" description="Low complexity" evidence="1">
    <location>
        <begin position="260"/>
        <end position="279"/>
    </location>
</feature>
<dbReference type="GeneID" id="90041071"/>
<keyword evidence="3" id="KW-1185">Reference proteome</keyword>
<feature type="compositionally biased region" description="Basic and acidic residues" evidence="1">
    <location>
        <begin position="145"/>
        <end position="157"/>
    </location>
</feature>
<feature type="compositionally biased region" description="Polar residues" evidence="1">
    <location>
        <begin position="104"/>
        <end position="115"/>
    </location>
</feature>
<comment type="caution">
    <text evidence="2">The sequence shown here is derived from an EMBL/GenBank/DDBJ whole genome shotgun (WGS) entry which is preliminary data.</text>
</comment>
<name>A0ABR1EYZ8_9ASCO</name>
<feature type="compositionally biased region" description="Acidic residues" evidence="1">
    <location>
        <begin position="1"/>
        <end position="10"/>
    </location>
</feature>
<organism evidence="2 3">
    <name type="scientific">Myxozyma melibiosi</name>
    <dbReference type="NCBI Taxonomy" id="54550"/>
    <lineage>
        <taxon>Eukaryota</taxon>
        <taxon>Fungi</taxon>
        <taxon>Dikarya</taxon>
        <taxon>Ascomycota</taxon>
        <taxon>Saccharomycotina</taxon>
        <taxon>Lipomycetes</taxon>
        <taxon>Lipomycetales</taxon>
        <taxon>Lipomycetaceae</taxon>
        <taxon>Myxozyma</taxon>
    </lineage>
</organism>
<reference evidence="2 3" key="1">
    <citation type="submission" date="2024-03" db="EMBL/GenBank/DDBJ databases">
        <title>Genome-scale model development and genomic sequencing of the oleaginous clade Lipomyces.</title>
        <authorList>
            <consortium name="Lawrence Berkeley National Laboratory"/>
            <person name="Czajka J.J."/>
            <person name="Han Y."/>
            <person name="Kim J."/>
            <person name="Mondo S.J."/>
            <person name="Hofstad B.A."/>
            <person name="Robles A."/>
            <person name="Haridas S."/>
            <person name="Riley R."/>
            <person name="LaButti K."/>
            <person name="Pangilinan J."/>
            <person name="Andreopoulos W."/>
            <person name="Lipzen A."/>
            <person name="Yan J."/>
            <person name="Wang M."/>
            <person name="Ng V."/>
            <person name="Grigoriev I.V."/>
            <person name="Spatafora J.W."/>
            <person name="Magnuson J.K."/>
            <person name="Baker S.E."/>
            <person name="Pomraning K.R."/>
        </authorList>
    </citation>
    <scope>NUCLEOTIDE SEQUENCE [LARGE SCALE GENOMIC DNA]</scope>
    <source>
        <strain evidence="2 3">Phaff 52-87</strain>
    </source>
</reference>
<feature type="region of interest" description="Disordered" evidence="1">
    <location>
        <begin position="86"/>
        <end position="240"/>
    </location>
</feature>